<keyword evidence="14" id="KW-1185">Reference proteome</keyword>
<dbReference type="SMART" id="SM00984">
    <property type="entry name" value="UDPG_MGDP_dh_C"/>
    <property type="match status" value="1"/>
</dbReference>
<dbReference type="SUPFAM" id="SSF51735">
    <property type="entry name" value="NAD(P)-binding Rossmann-fold domains"/>
    <property type="match status" value="1"/>
</dbReference>
<name>A0A518BUY3_9BACT</name>
<dbReference type="InterPro" id="IPR001732">
    <property type="entry name" value="UDP-Glc/GDP-Man_DH_N"/>
</dbReference>
<evidence type="ECO:0000256" key="3">
    <source>
        <dbReference type="ARBA" id="ARBA00012954"/>
    </source>
</evidence>
<evidence type="ECO:0000256" key="7">
    <source>
        <dbReference type="ARBA" id="ARBA00047473"/>
    </source>
</evidence>
<dbReference type="GO" id="GO:0051287">
    <property type="term" value="F:NAD binding"/>
    <property type="evidence" value="ECO:0007669"/>
    <property type="project" value="InterPro"/>
</dbReference>
<dbReference type="GO" id="GO:0000271">
    <property type="term" value="P:polysaccharide biosynthetic process"/>
    <property type="evidence" value="ECO:0007669"/>
    <property type="project" value="InterPro"/>
</dbReference>
<feature type="binding site" evidence="11">
    <location>
        <position position="127"/>
    </location>
    <ligand>
        <name>NAD(+)</name>
        <dbReference type="ChEBI" id="CHEBI:57540"/>
    </ligand>
</feature>
<dbReference type="Pfam" id="PF03721">
    <property type="entry name" value="UDPG_MGDP_dh_N"/>
    <property type="match status" value="1"/>
</dbReference>
<dbReference type="OrthoDB" id="9803238at2"/>
<dbReference type="GO" id="GO:0003979">
    <property type="term" value="F:UDP-glucose 6-dehydrogenase activity"/>
    <property type="evidence" value="ECO:0007669"/>
    <property type="project" value="UniProtKB-EC"/>
</dbReference>
<feature type="binding site" evidence="10">
    <location>
        <position position="216"/>
    </location>
    <ligand>
        <name>substrate</name>
    </ligand>
</feature>
<feature type="binding site" evidence="10">
    <location>
        <position position="331"/>
    </location>
    <ligand>
        <name>substrate</name>
    </ligand>
</feature>
<dbReference type="InterPro" id="IPR017476">
    <property type="entry name" value="UDP-Glc/GDP-Man"/>
</dbReference>
<dbReference type="Gene3D" id="3.40.50.720">
    <property type="entry name" value="NAD(P)-binding Rossmann-like Domain"/>
    <property type="match status" value="2"/>
</dbReference>
<dbReference type="RefSeq" id="WP_145444943.1">
    <property type="nucleotide sequence ID" value="NZ_CP036280.1"/>
</dbReference>
<protein>
    <recommendedName>
        <fullName evidence="4 8">UDP-glucose 6-dehydrogenase</fullName>
        <ecNumber evidence="3 8">1.1.1.22</ecNumber>
    </recommendedName>
</protein>
<dbReference type="EMBL" id="CP036280">
    <property type="protein sequence ID" value="QDU70795.1"/>
    <property type="molecule type" value="Genomic_DNA"/>
</dbReference>
<dbReference type="InterPro" id="IPR008927">
    <property type="entry name" value="6-PGluconate_DH-like_C_sf"/>
</dbReference>
<dbReference type="Proteomes" id="UP000320386">
    <property type="component" value="Chromosome"/>
</dbReference>
<proteinExistence type="inferred from homology"/>
<evidence type="ECO:0000259" key="12">
    <source>
        <dbReference type="SMART" id="SM00984"/>
    </source>
</evidence>
<feature type="binding site" evidence="11">
    <location>
        <position position="35"/>
    </location>
    <ligand>
        <name>NAD(+)</name>
        <dbReference type="ChEBI" id="CHEBI:57540"/>
    </ligand>
</feature>
<evidence type="ECO:0000256" key="10">
    <source>
        <dbReference type="PIRSR" id="PIRSR500134-2"/>
    </source>
</evidence>
<organism evidence="13 14">
    <name type="scientific">Mucisphaera calidilacus</name>
    <dbReference type="NCBI Taxonomy" id="2527982"/>
    <lineage>
        <taxon>Bacteria</taxon>
        <taxon>Pseudomonadati</taxon>
        <taxon>Planctomycetota</taxon>
        <taxon>Phycisphaerae</taxon>
        <taxon>Phycisphaerales</taxon>
        <taxon>Phycisphaeraceae</taxon>
        <taxon>Mucisphaera</taxon>
    </lineage>
</organism>
<comment type="pathway">
    <text evidence="1">Nucleotide-sugar biosynthesis; UDP-alpha-D-glucuronate biosynthesis; UDP-alpha-D-glucuronate from UDP-alpha-D-glucose: step 1/1.</text>
</comment>
<comment type="similarity">
    <text evidence="2 8">Belongs to the UDP-glucose/GDP-mannose dehydrogenase family.</text>
</comment>
<gene>
    <name evidence="13" type="primary">algD</name>
    <name evidence="13" type="ORF">Pan265_06320</name>
</gene>
<feature type="binding site" evidence="11">
    <location>
        <position position="89"/>
    </location>
    <ligand>
        <name>NAD(+)</name>
        <dbReference type="ChEBI" id="CHEBI:57540"/>
    </ligand>
</feature>
<comment type="catalytic activity">
    <reaction evidence="7 8">
        <text>UDP-alpha-D-glucose + 2 NAD(+) + H2O = UDP-alpha-D-glucuronate + 2 NADH + 3 H(+)</text>
        <dbReference type="Rhea" id="RHEA:23596"/>
        <dbReference type="ChEBI" id="CHEBI:15377"/>
        <dbReference type="ChEBI" id="CHEBI:15378"/>
        <dbReference type="ChEBI" id="CHEBI:57540"/>
        <dbReference type="ChEBI" id="CHEBI:57945"/>
        <dbReference type="ChEBI" id="CHEBI:58052"/>
        <dbReference type="ChEBI" id="CHEBI:58885"/>
        <dbReference type="EC" id="1.1.1.22"/>
    </reaction>
</comment>
<dbReference type="EC" id="1.1.1.22" evidence="3 8"/>
<dbReference type="Gene3D" id="1.20.5.100">
    <property type="entry name" value="Cytochrome c1, transmembrane anchor, C-terminal"/>
    <property type="match status" value="1"/>
</dbReference>
<dbReference type="AlphaFoldDB" id="A0A518BUY3"/>
<dbReference type="GO" id="GO:0006065">
    <property type="term" value="P:UDP-glucuronate biosynthetic process"/>
    <property type="evidence" value="ECO:0007669"/>
    <property type="project" value="UniProtKB-UniPathway"/>
</dbReference>
<dbReference type="PANTHER" id="PTHR43750">
    <property type="entry name" value="UDP-GLUCOSE 6-DEHYDROGENASE TUAD"/>
    <property type="match status" value="1"/>
</dbReference>
<keyword evidence="6 8" id="KW-0520">NAD</keyword>
<dbReference type="UniPathway" id="UPA00038">
    <property type="reaction ID" value="UER00491"/>
</dbReference>
<dbReference type="InterPro" id="IPR028357">
    <property type="entry name" value="UDPglc_DH_bac"/>
</dbReference>
<dbReference type="SUPFAM" id="SSF48179">
    <property type="entry name" value="6-phosphogluconate dehydrogenase C-terminal domain-like"/>
    <property type="match status" value="1"/>
</dbReference>
<evidence type="ECO:0000256" key="8">
    <source>
        <dbReference type="PIRNR" id="PIRNR000124"/>
    </source>
</evidence>
<evidence type="ECO:0000256" key="4">
    <source>
        <dbReference type="ARBA" id="ARBA00015132"/>
    </source>
</evidence>
<accession>A0A518BUY3</accession>
<feature type="binding site" evidence="10">
    <location>
        <position position="270"/>
    </location>
    <ligand>
        <name>substrate</name>
    </ligand>
</feature>
<dbReference type="InterPro" id="IPR014027">
    <property type="entry name" value="UDP-Glc/GDP-Man_DH_C"/>
</dbReference>
<dbReference type="KEGG" id="mcad:Pan265_06320"/>
<dbReference type="Pfam" id="PF00984">
    <property type="entry name" value="UDPG_MGDP_dh"/>
    <property type="match status" value="1"/>
</dbReference>
<feature type="domain" description="UDP-glucose/GDP-mannose dehydrogenase C-terminal" evidence="12">
    <location>
        <begin position="324"/>
        <end position="419"/>
    </location>
</feature>
<dbReference type="NCBIfam" id="TIGR03026">
    <property type="entry name" value="NDP-sugDHase"/>
    <property type="match status" value="1"/>
</dbReference>
<evidence type="ECO:0000256" key="9">
    <source>
        <dbReference type="PIRSR" id="PIRSR500134-1"/>
    </source>
</evidence>
<dbReference type="InterPro" id="IPR036220">
    <property type="entry name" value="UDP-Glc/GDP-Man_DH_C_sf"/>
</dbReference>
<evidence type="ECO:0000256" key="11">
    <source>
        <dbReference type="PIRSR" id="PIRSR500134-3"/>
    </source>
</evidence>
<dbReference type="InterPro" id="IPR036291">
    <property type="entry name" value="NAD(P)-bd_dom_sf"/>
</dbReference>
<dbReference type="PANTHER" id="PTHR43750:SF3">
    <property type="entry name" value="UDP-GLUCOSE 6-DEHYDROGENASE TUAD"/>
    <property type="match status" value="1"/>
</dbReference>
<evidence type="ECO:0000256" key="2">
    <source>
        <dbReference type="ARBA" id="ARBA00006601"/>
    </source>
</evidence>
<feature type="active site" description="Nucleophile" evidence="9">
    <location>
        <position position="273"/>
    </location>
</feature>
<dbReference type="SUPFAM" id="SSF52413">
    <property type="entry name" value="UDP-glucose/GDP-mannose dehydrogenase C-terminal domain"/>
    <property type="match status" value="1"/>
</dbReference>
<dbReference type="Pfam" id="PF03720">
    <property type="entry name" value="UDPG_MGDP_dh_C"/>
    <property type="match status" value="1"/>
</dbReference>
<sequence length="459" mass="48576">MHESVQSVAMIGLGRLGAPIAACLAAGGFRVVGVDLKRETVEAINRRRPPVFEPGLEAMLGRVDDRLTATDDLAGAIRQTDASFVLVPTPSETDGSFSLDYVLAACEEIGEALRDLDRWHLVTIVSTVMPGDTSGAIQHTLERTSGKTCGEGFGLCYSPEFVALGTVIRDYLNPDMLLIGESDPRSGRTLASIYKAVVETDPPVSRMSFVNAEIAKISVNAYVTAKITFANTLAGICERVPGADVDAVTQAIGLDSRIGRKYLKGGIGYGGPCFPRDNAALAHVARAAGAIADFPETVDAVNRQQVDRMTAQALAVIPPQSKIAILGLSYKPQSDVVDESQPVMLAERLAQAGHTVRAFDPAATPANKGYTLCDTQDACLLDAHAVVLATPWPGMAEAVIEQANQKPTIIIDPWRVLIEQTMPAGTTYLPGGRHVVLGDKKTDRIAAVAPPPDDLAAAG</sequence>
<evidence type="ECO:0000256" key="6">
    <source>
        <dbReference type="ARBA" id="ARBA00023027"/>
    </source>
</evidence>
<keyword evidence="5 8" id="KW-0560">Oxidoreductase</keyword>
<evidence type="ECO:0000313" key="14">
    <source>
        <dbReference type="Proteomes" id="UP000320386"/>
    </source>
</evidence>
<dbReference type="PIRSF" id="PIRSF500134">
    <property type="entry name" value="UDPglc_DH_bac"/>
    <property type="match status" value="1"/>
</dbReference>
<evidence type="ECO:0000256" key="5">
    <source>
        <dbReference type="ARBA" id="ARBA00023002"/>
    </source>
</evidence>
<evidence type="ECO:0000256" key="1">
    <source>
        <dbReference type="ARBA" id="ARBA00004701"/>
    </source>
</evidence>
<feature type="binding site" evidence="10">
    <location>
        <begin position="262"/>
        <end position="266"/>
    </location>
    <ligand>
        <name>substrate</name>
    </ligand>
</feature>
<dbReference type="PIRSF" id="PIRSF000124">
    <property type="entry name" value="UDPglc_GDPman_dh"/>
    <property type="match status" value="1"/>
</dbReference>
<evidence type="ECO:0000313" key="13">
    <source>
        <dbReference type="EMBL" id="QDU70795.1"/>
    </source>
</evidence>
<reference evidence="13 14" key="1">
    <citation type="submission" date="2019-02" db="EMBL/GenBank/DDBJ databases">
        <title>Deep-cultivation of Planctomycetes and their phenomic and genomic characterization uncovers novel biology.</title>
        <authorList>
            <person name="Wiegand S."/>
            <person name="Jogler M."/>
            <person name="Boedeker C."/>
            <person name="Pinto D."/>
            <person name="Vollmers J."/>
            <person name="Rivas-Marin E."/>
            <person name="Kohn T."/>
            <person name="Peeters S.H."/>
            <person name="Heuer A."/>
            <person name="Rast P."/>
            <person name="Oberbeckmann S."/>
            <person name="Bunk B."/>
            <person name="Jeske O."/>
            <person name="Meyerdierks A."/>
            <person name="Storesund J.E."/>
            <person name="Kallscheuer N."/>
            <person name="Luecker S."/>
            <person name="Lage O.M."/>
            <person name="Pohl T."/>
            <person name="Merkel B.J."/>
            <person name="Hornburger P."/>
            <person name="Mueller R.-W."/>
            <person name="Bruemmer F."/>
            <person name="Labrenz M."/>
            <person name="Spormann A.M."/>
            <person name="Op den Camp H."/>
            <person name="Overmann J."/>
            <person name="Amann R."/>
            <person name="Jetten M.S.M."/>
            <person name="Mascher T."/>
            <person name="Medema M.H."/>
            <person name="Devos D.P."/>
            <person name="Kaster A.-K."/>
            <person name="Ovreas L."/>
            <person name="Rohde M."/>
            <person name="Galperin M.Y."/>
            <person name="Jogler C."/>
        </authorList>
    </citation>
    <scope>NUCLEOTIDE SEQUENCE [LARGE SCALE GENOMIC DNA]</scope>
    <source>
        <strain evidence="13 14">Pan265</strain>
    </source>
</reference>
<dbReference type="InterPro" id="IPR014026">
    <property type="entry name" value="UDP-Glc/GDP-Man_DH_dimer"/>
</dbReference>